<feature type="transmembrane region" description="Helical" evidence="7">
    <location>
        <begin position="182"/>
        <end position="205"/>
    </location>
</feature>
<dbReference type="PANTHER" id="PTHR11706:SF33">
    <property type="entry name" value="NATURAL RESISTANCE-ASSOCIATED MACROPHAGE PROTEIN 2"/>
    <property type="match status" value="1"/>
</dbReference>
<keyword evidence="2" id="KW-0813">Transport</keyword>
<feature type="transmembrane region" description="Helical" evidence="7">
    <location>
        <begin position="107"/>
        <end position="130"/>
    </location>
</feature>
<proteinExistence type="predicted"/>
<feature type="transmembrane region" description="Helical" evidence="7">
    <location>
        <begin position="372"/>
        <end position="395"/>
    </location>
</feature>
<gene>
    <name evidence="8" type="ORF">LJ739_13540</name>
</gene>
<evidence type="ECO:0000256" key="3">
    <source>
        <dbReference type="ARBA" id="ARBA00022692"/>
    </source>
</evidence>
<dbReference type="PRINTS" id="PR00447">
    <property type="entry name" value="NATRESASSCMP"/>
</dbReference>
<feature type="transmembrane region" description="Helical" evidence="7">
    <location>
        <begin position="226"/>
        <end position="248"/>
    </location>
</feature>
<evidence type="ECO:0000256" key="2">
    <source>
        <dbReference type="ARBA" id="ARBA00022448"/>
    </source>
</evidence>
<dbReference type="Proteomes" id="UP001520878">
    <property type="component" value="Unassembled WGS sequence"/>
</dbReference>
<sequence>MKKWGPGLMVTAAFIGPGTVTTASMAGAQYGYALVWALLFSILATLVLQEMTSRLGLVSGYGLADAIRNSINAKGLRLVILILIVTAIGIGNAAYQGGNLTGAAMGLSALVGASSSSWAGLIALLALMLLGSGKHHWVERGLITLVVMMSVVFIATAVVAGPDIGALFAQLTAPTLPSGSELMVIALVGTTVVPYNLFLHASTVARHRDERQPVSEALRNNRWDTGLSVGLGGLVTLAILSTSATAFFNHNAELTTATIAQQLEPLLGIHAQWFFSLGLLAAGLTSAITAPLAAAYAVCGAFQWPTDLHATRFRAVWFSVLLIGTVFAVTAIKPLQAILLAQAANGILLPFIAVFLLWIMNRSDHLGEHRNGILANLLGGIIVSAVTLLGVYKVISVF</sequence>
<evidence type="ECO:0000256" key="4">
    <source>
        <dbReference type="ARBA" id="ARBA00022847"/>
    </source>
</evidence>
<dbReference type="PANTHER" id="PTHR11706">
    <property type="entry name" value="SOLUTE CARRIER PROTEIN FAMILY 11 MEMBER"/>
    <property type="match status" value="1"/>
</dbReference>
<feature type="transmembrane region" description="Helical" evidence="7">
    <location>
        <begin position="273"/>
        <end position="302"/>
    </location>
</feature>
<dbReference type="RefSeq" id="WP_229161297.1">
    <property type="nucleotide sequence ID" value="NZ_JAJEWP010000004.1"/>
</dbReference>
<evidence type="ECO:0000256" key="1">
    <source>
        <dbReference type="ARBA" id="ARBA00004141"/>
    </source>
</evidence>
<name>A0ABS8GB20_9ALTE</name>
<keyword evidence="9" id="KW-1185">Reference proteome</keyword>
<dbReference type="EMBL" id="JAJEWP010000004">
    <property type="protein sequence ID" value="MCC2617271.1"/>
    <property type="molecule type" value="Genomic_DNA"/>
</dbReference>
<accession>A0ABS8GB20</accession>
<reference evidence="8 9" key="1">
    <citation type="submission" date="2021-10" db="EMBL/GenBank/DDBJ databases">
        <title>Draft genome of Aestuariibacter halophilus JC2043.</title>
        <authorList>
            <person name="Emsley S.A."/>
            <person name="Pfannmuller K.M."/>
            <person name="Ushijima B."/>
            <person name="Saw J.H."/>
            <person name="Videau P."/>
        </authorList>
    </citation>
    <scope>NUCLEOTIDE SEQUENCE [LARGE SCALE GENOMIC DNA]</scope>
    <source>
        <strain evidence="8 9">JC2043</strain>
    </source>
</reference>
<dbReference type="Pfam" id="PF01566">
    <property type="entry name" value="Nramp"/>
    <property type="match status" value="1"/>
</dbReference>
<evidence type="ECO:0000313" key="8">
    <source>
        <dbReference type="EMBL" id="MCC2617271.1"/>
    </source>
</evidence>
<feature type="transmembrane region" description="Helical" evidence="7">
    <location>
        <begin position="338"/>
        <end position="360"/>
    </location>
</feature>
<feature type="transmembrane region" description="Helical" evidence="7">
    <location>
        <begin position="76"/>
        <end position="95"/>
    </location>
</feature>
<feature type="transmembrane region" description="Helical" evidence="7">
    <location>
        <begin position="314"/>
        <end position="332"/>
    </location>
</feature>
<comment type="subcellular location">
    <subcellularLocation>
        <location evidence="1">Membrane</location>
        <topology evidence="1">Multi-pass membrane protein</topology>
    </subcellularLocation>
</comment>
<keyword evidence="3 7" id="KW-0812">Transmembrane</keyword>
<dbReference type="InterPro" id="IPR001046">
    <property type="entry name" value="NRAMP_fam"/>
</dbReference>
<evidence type="ECO:0000313" key="9">
    <source>
        <dbReference type="Proteomes" id="UP001520878"/>
    </source>
</evidence>
<protein>
    <submittedName>
        <fullName evidence="8">Nramp family divalent metal transporter</fullName>
    </submittedName>
</protein>
<keyword evidence="4" id="KW-0769">Symport</keyword>
<evidence type="ECO:0000256" key="7">
    <source>
        <dbReference type="SAM" id="Phobius"/>
    </source>
</evidence>
<feature type="transmembrane region" description="Helical" evidence="7">
    <location>
        <begin position="32"/>
        <end position="48"/>
    </location>
</feature>
<comment type="caution">
    <text evidence="8">The sequence shown here is derived from an EMBL/GenBank/DDBJ whole genome shotgun (WGS) entry which is preliminary data.</text>
</comment>
<evidence type="ECO:0000256" key="5">
    <source>
        <dbReference type="ARBA" id="ARBA00022989"/>
    </source>
</evidence>
<keyword evidence="6 7" id="KW-0472">Membrane</keyword>
<dbReference type="NCBIfam" id="NF037982">
    <property type="entry name" value="Nramp_1"/>
    <property type="match status" value="1"/>
</dbReference>
<organism evidence="8 9">
    <name type="scientific">Fluctibacter halophilus</name>
    <dbReference type="NCBI Taxonomy" id="226011"/>
    <lineage>
        <taxon>Bacteria</taxon>
        <taxon>Pseudomonadati</taxon>
        <taxon>Pseudomonadota</taxon>
        <taxon>Gammaproteobacteria</taxon>
        <taxon>Alteromonadales</taxon>
        <taxon>Alteromonadaceae</taxon>
        <taxon>Fluctibacter</taxon>
    </lineage>
</organism>
<feature type="transmembrane region" description="Helical" evidence="7">
    <location>
        <begin position="142"/>
        <end position="162"/>
    </location>
</feature>
<evidence type="ECO:0000256" key="6">
    <source>
        <dbReference type="ARBA" id="ARBA00023136"/>
    </source>
</evidence>
<keyword evidence="5 7" id="KW-1133">Transmembrane helix</keyword>